<protein>
    <submittedName>
        <fullName evidence="1">Nucleotide pyrophosphohydrolase</fullName>
    </submittedName>
</protein>
<keyword evidence="1" id="KW-0378">Hydrolase</keyword>
<dbReference type="PANTHER" id="PTHR46523:SF1">
    <property type="entry name" value="DCTP PYROPHOSPHATASE 1"/>
    <property type="match status" value="1"/>
</dbReference>
<dbReference type="AlphaFoldDB" id="A0A0M5L063"/>
<dbReference type="EMBL" id="CP006911">
    <property type="protein sequence ID" value="ALE01686.1"/>
    <property type="molecule type" value="Genomic_DNA"/>
</dbReference>
<dbReference type="STRING" id="1125411.W908_03210"/>
<keyword evidence="2" id="KW-1185">Reference proteome</keyword>
<dbReference type="InterPro" id="IPR052555">
    <property type="entry name" value="dCTP_Pyrophosphatase"/>
</dbReference>
<gene>
    <name evidence="1" type="ORF">W908_03210</name>
</gene>
<reference evidence="1 2" key="1">
    <citation type="journal article" date="2015" name="Genome Announc.">
        <title>Genome Sequence of 'Candidatus Thioglobus singularis' Strain PS1, a Mixotroph from the SUP05 Clade of Marine Gammaproteobacteria.</title>
        <authorList>
            <person name="Marshall K.T."/>
            <person name="Morris R.M."/>
        </authorList>
    </citation>
    <scope>NUCLEOTIDE SEQUENCE [LARGE SCALE GENOMIC DNA]</scope>
    <source>
        <strain evidence="1 2">PS1</strain>
    </source>
</reference>
<dbReference type="PANTHER" id="PTHR46523">
    <property type="entry name" value="DCTP PYROPHOSPHATASE 1"/>
    <property type="match status" value="1"/>
</dbReference>
<dbReference type="GO" id="GO:0047429">
    <property type="term" value="F:nucleoside triphosphate diphosphatase activity"/>
    <property type="evidence" value="ECO:0007669"/>
    <property type="project" value="InterPro"/>
</dbReference>
<dbReference type="Pfam" id="PF12643">
    <property type="entry name" value="MazG-like"/>
    <property type="match status" value="1"/>
</dbReference>
<dbReference type="CDD" id="cd11537">
    <property type="entry name" value="NTP-PPase_RS21-C6_like"/>
    <property type="match status" value="1"/>
</dbReference>
<proteinExistence type="predicted"/>
<dbReference type="RefSeq" id="WP_053819896.1">
    <property type="nucleotide sequence ID" value="NZ_CP006911.1"/>
</dbReference>
<evidence type="ECO:0000313" key="2">
    <source>
        <dbReference type="Proteomes" id="UP000068905"/>
    </source>
</evidence>
<sequence length="116" mass="13560">MDIFDIQNQLKEFASERDWEQFHTPKNIAMALSVESSELVEIFQWLKPEESQLPNKKQLELINSEVADIAMYLLRFCDLLDVNLERAIEEKLVKNAQKYPVTLSKGNAKKYNQRGD</sequence>
<organism evidence="1 2">
    <name type="scientific">Candidatus Pseudothioglobus singularis PS1</name>
    <dbReference type="NCBI Taxonomy" id="1125411"/>
    <lineage>
        <taxon>Bacteria</taxon>
        <taxon>Pseudomonadati</taxon>
        <taxon>Pseudomonadota</taxon>
        <taxon>Gammaproteobacteria</taxon>
        <taxon>Candidatus Pseudothioglobaceae</taxon>
        <taxon>Candidatus Pseudothioglobus</taxon>
    </lineage>
</organism>
<dbReference type="Proteomes" id="UP000068905">
    <property type="component" value="Chromosome"/>
</dbReference>
<dbReference type="GO" id="GO:0009143">
    <property type="term" value="P:nucleoside triphosphate catabolic process"/>
    <property type="evidence" value="ECO:0007669"/>
    <property type="project" value="InterPro"/>
</dbReference>
<dbReference type="SUPFAM" id="SSF101386">
    <property type="entry name" value="all-alpha NTP pyrophosphatases"/>
    <property type="match status" value="1"/>
</dbReference>
<accession>A0A0M5L063</accession>
<dbReference type="PIRSF" id="PIRSF029826">
    <property type="entry name" value="UCP029826_pph"/>
    <property type="match status" value="1"/>
</dbReference>
<dbReference type="PATRIC" id="fig|1125411.7.peg.626"/>
<dbReference type="InterPro" id="IPR025984">
    <property type="entry name" value="DCTPP"/>
</dbReference>
<dbReference type="Gene3D" id="1.10.287.1080">
    <property type="entry name" value="MazG-like"/>
    <property type="match status" value="1"/>
</dbReference>
<dbReference type="KEGG" id="tsn:W908_03210"/>
<evidence type="ECO:0000313" key="1">
    <source>
        <dbReference type="EMBL" id="ALE01686.1"/>
    </source>
</evidence>
<dbReference type="OrthoDB" id="9791898at2"/>
<name>A0A0M5L063_9GAMM</name>